<dbReference type="Proteomes" id="UP000019265">
    <property type="component" value="Chromosome"/>
</dbReference>
<dbReference type="KEGG" id="ssab:SSABA_v1c01200"/>
<evidence type="ECO:0000313" key="1">
    <source>
        <dbReference type="EMBL" id="AHI53532.1"/>
    </source>
</evidence>
<dbReference type="PATRIC" id="fig|1276257.3.peg.122"/>
<organism evidence="1 2">
    <name type="scientific">Spiroplasma sabaudiense Ar-1343</name>
    <dbReference type="NCBI Taxonomy" id="1276257"/>
    <lineage>
        <taxon>Bacteria</taxon>
        <taxon>Bacillati</taxon>
        <taxon>Mycoplasmatota</taxon>
        <taxon>Mollicutes</taxon>
        <taxon>Entomoplasmatales</taxon>
        <taxon>Spiroplasmataceae</taxon>
        <taxon>Spiroplasma</taxon>
    </lineage>
</organism>
<evidence type="ECO:0000313" key="2">
    <source>
        <dbReference type="Proteomes" id="UP000019265"/>
    </source>
</evidence>
<accession>W6A943</accession>
<reference evidence="1 2" key="1">
    <citation type="journal article" date="2014" name="Genome Biol. Evol.">
        <title>Molecular evolution of the substrate utilization strategies and putative virulence factors in mosquito-associated Spiroplasma species.</title>
        <authorList>
            <person name="Chang T.H."/>
            <person name="Lo W.S."/>
            <person name="Ku C."/>
            <person name="Chen L.L."/>
            <person name="Kuo C.H."/>
        </authorList>
    </citation>
    <scope>NUCLEOTIDE SEQUENCE [LARGE SCALE GENOMIC DNA]</scope>
    <source>
        <strain evidence="1">Ar-1343</strain>
    </source>
</reference>
<dbReference type="AlphaFoldDB" id="W6A943"/>
<dbReference type="STRING" id="1276257.SSABA_v1c01200"/>
<dbReference type="HOGENOM" id="CLU_217672_0_0_14"/>
<protein>
    <submittedName>
        <fullName evidence="1">Uncharacterized protein</fullName>
    </submittedName>
</protein>
<gene>
    <name evidence="1" type="ORF">SSABA_v1c01200</name>
</gene>
<proteinExistence type="predicted"/>
<sequence length="45" mass="5138">MFKKSLINLQEQYLITQWLDVLATRGEAFEKALENQSLSVLAILA</sequence>
<dbReference type="EMBL" id="CP006934">
    <property type="protein sequence ID" value="AHI53532.1"/>
    <property type="molecule type" value="Genomic_DNA"/>
</dbReference>
<dbReference type="RefSeq" id="WP_158500000.1">
    <property type="nucleotide sequence ID" value="NZ_CP006934.1"/>
</dbReference>
<keyword evidence="2" id="KW-1185">Reference proteome</keyword>
<name>W6A943_9MOLU</name>